<gene>
    <name evidence="1" type="ORF">QN277_020932</name>
</gene>
<sequence>MTLSLGLRFKGIFFTVKVHDGGSASTTWPSLRHSDTKSESPGVIVEVDFIGSRYHATQYFLFKPPYLGNVQR</sequence>
<dbReference type="AlphaFoldDB" id="A0AAE1MNV6"/>
<evidence type="ECO:0000313" key="2">
    <source>
        <dbReference type="Proteomes" id="UP001293593"/>
    </source>
</evidence>
<reference evidence="1" key="1">
    <citation type="submission" date="2023-10" db="EMBL/GenBank/DDBJ databases">
        <title>Chromosome-level genome of the transformable northern wattle, Acacia crassicarpa.</title>
        <authorList>
            <person name="Massaro I."/>
            <person name="Sinha N.R."/>
            <person name="Poethig S."/>
            <person name="Leichty A.R."/>
        </authorList>
    </citation>
    <scope>NUCLEOTIDE SEQUENCE</scope>
    <source>
        <strain evidence="1">Acra3RX</strain>
        <tissue evidence="1">Leaf</tissue>
    </source>
</reference>
<evidence type="ECO:0000313" key="1">
    <source>
        <dbReference type="EMBL" id="KAK4272364.1"/>
    </source>
</evidence>
<keyword evidence="2" id="KW-1185">Reference proteome</keyword>
<proteinExistence type="predicted"/>
<accession>A0AAE1MNV6</accession>
<dbReference type="EMBL" id="JAWXYG010000005">
    <property type="protein sequence ID" value="KAK4272364.1"/>
    <property type="molecule type" value="Genomic_DNA"/>
</dbReference>
<protein>
    <submittedName>
        <fullName evidence="1">Uncharacterized protein</fullName>
    </submittedName>
</protein>
<dbReference type="Proteomes" id="UP001293593">
    <property type="component" value="Unassembled WGS sequence"/>
</dbReference>
<comment type="caution">
    <text evidence="1">The sequence shown here is derived from an EMBL/GenBank/DDBJ whole genome shotgun (WGS) entry which is preliminary data.</text>
</comment>
<name>A0AAE1MNV6_9FABA</name>
<organism evidence="1 2">
    <name type="scientific">Acacia crassicarpa</name>
    <name type="common">northern wattle</name>
    <dbReference type="NCBI Taxonomy" id="499986"/>
    <lineage>
        <taxon>Eukaryota</taxon>
        <taxon>Viridiplantae</taxon>
        <taxon>Streptophyta</taxon>
        <taxon>Embryophyta</taxon>
        <taxon>Tracheophyta</taxon>
        <taxon>Spermatophyta</taxon>
        <taxon>Magnoliopsida</taxon>
        <taxon>eudicotyledons</taxon>
        <taxon>Gunneridae</taxon>
        <taxon>Pentapetalae</taxon>
        <taxon>rosids</taxon>
        <taxon>fabids</taxon>
        <taxon>Fabales</taxon>
        <taxon>Fabaceae</taxon>
        <taxon>Caesalpinioideae</taxon>
        <taxon>mimosoid clade</taxon>
        <taxon>Acacieae</taxon>
        <taxon>Acacia</taxon>
    </lineage>
</organism>